<feature type="transmembrane region" description="Helical" evidence="1">
    <location>
        <begin position="115"/>
        <end position="140"/>
    </location>
</feature>
<dbReference type="EMBL" id="CP024870">
    <property type="protein sequence ID" value="ATX70843.1"/>
    <property type="molecule type" value="Genomic_DNA"/>
</dbReference>
<keyword evidence="1" id="KW-0812">Transmembrane</keyword>
<accession>A0A2K8KGM0</accession>
<organism evidence="2 3">
    <name type="scientific">Spiroplasma clarkii</name>
    <dbReference type="NCBI Taxonomy" id="2139"/>
    <lineage>
        <taxon>Bacteria</taxon>
        <taxon>Bacillati</taxon>
        <taxon>Mycoplasmatota</taxon>
        <taxon>Mollicutes</taxon>
        <taxon>Entomoplasmatales</taxon>
        <taxon>Spiroplasmataceae</taxon>
        <taxon>Spiroplasma</taxon>
    </lineage>
</organism>
<feature type="transmembrane region" description="Helical" evidence="1">
    <location>
        <begin position="161"/>
        <end position="187"/>
    </location>
</feature>
<gene>
    <name evidence="2" type="ORF">SCLAR_v1c05240</name>
</gene>
<protein>
    <submittedName>
        <fullName evidence="2">Uncharacterized protein</fullName>
    </submittedName>
</protein>
<dbReference type="RefSeq" id="WP_100254402.1">
    <property type="nucleotide sequence ID" value="NZ_CP024870.1"/>
</dbReference>
<dbReference type="AlphaFoldDB" id="A0A2K8KGM0"/>
<dbReference type="Proteomes" id="UP000231179">
    <property type="component" value="Chromosome"/>
</dbReference>
<evidence type="ECO:0000313" key="2">
    <source>
        <dbReference type="EMBL" id="ATX70843.1"/>
    </source>
</evidence>
<keyword evidence="3" id="KW-1185">Reference proteome</keyword>
<feature type="transmembrane region" description="Helical" evidence="1">
    <location>
        <begin position="33"/>
        <end position="55"/>
    </location>
</feature>
<keyword evidence="1" id="KW-0472">Membrane</keyword>
<evidence type="ECO:0000256" key="1">
    <source>
        <dbReference type="SAM" id="Phobius"/>
    </source>
</evidence>
<name>A0A2K8KGM0_9MOLU</name>
<sequence length="523" mass="58611">MIINIGPWWLYDIFAFLIIIGGLYFGLKRGFLVTLYVLGVQIVALVINLFIPTLLTNAINPPIVALIKKTGLVDILNFAASSIGSVFMNLLKSLIGDSDFAFSWDGMGEELLKVFTAAVIFVIFSVIIVVVVNVIGIAIYHTVLKERIRRIKIIGPADMILGAFNGLAFGLMFSLYLSSFISLPIFATETQKLSLFNYSQLTAEQKEDWAKYGNSYSRYSLSKKVAFNMPTVPLAKYMYTNACVQKYLINPASSLVTQFVSQGQTGNVFTEIPATVFDTYAELMLDGYVANNPLNAPLATCIQIMPDDTRTLLRTVAEIMLVTPRSLLVSDGTNVADVQTNVNSIQIMNAFEQFRAANELEVDYEKPNTFMTLDNFKKFYAWADTNNVVNPFIQVANFFDDSFASLGYNSDKKLAEILHNPTKTYSLFRNIFFINKITNANPSVPVFAPSAWSNVFVAQSLELTFNGQLMGSLFNKNLKTNWTNLNQTSQRLITNSPAQDIYESNLYNGFWIQYYFDFADLNS</sequence>
<evidence type="ECO:0000313" key="3">
    <source>
        <dbReference type="Proteomes" id="UP000231179"/>
    </source>
</evidence>
<reference evidence="2 3" key="1">
    <citation type="submission" date="2017-11" db="EMBL/GenBank/DDBJ databases">
        <title>Complete genome sequence of Spiroplasma clarkii CN-5 (DSM 19994).</title>
        <authorList>
            <person name="Tsai Y.-M."/>
            <person name="Chang A."/>
            <person name="Lo W.-S."/>
            <person name="Kuo C.-H."/>
        </authorList>
    </citation>
    <scope>NUCLEOTIDE SEQUENCE [LARGE SCALE GENOMIC DNA]</scope>
    <source>
        <strain evidence="2 3">CN-5</strain>
    </source>
</reference>
<feature type="transmembrane region" description="Helical" evidence="1">
    <location>
        <begin position="9"/>
        <end position="27"/>
    </location>
</feature>
<keyword evidence="1" id="KW-1133">Transmembrane helix</keyword>
<proteinExistence type="predicted"/>